<dbReference type="Gene3D" id="3.30.450.90">
    <property type="match status" value="1"/>
</dbReference>
<dbReference type="HOGENOM" id="CLU_013446_2_0_5"/>
<dbReference type="eggNOG" id="COG2804">
    <property type="taxonomic scope" value="Bacteria"/>
</dbReference>
<dbReference type="InterPro" id="IPR003593">
    <property type="entry name" value="AAA+_ATPase"/>
</dbReference>
<dbReference type="SMART" id="SM00382">
    <property type="entry name" value="AAA"/>
    <property type="match status" value="1"/>
</dbReference>
<dbReference type="InterPro" id="IPR001482">
    <property type="entry name" value="T2SS/T4SS_dom"/>
</dbReference>
<dbReference type="PROSITE" id="PS00662">
    <property type="entry name" value="T2SP_E"/>
    <property type="match status" value="1"/>
</dbReference>
<organism evidence="6 7">
    <name type="scientific">Beijerinckia indica subsp. indica (strain ATCC 9039 / DSM 1715 / NCIMB 8712)</name>
    <dbReference type="NCBI Taxonomy" id="395963"/>
    <lineage>
        <taxon>Bacteria</taxon>
        <taxon>Pseudomonadati</taxon>
        <taxon>Pseudomonadota</taxon>
        <taxon>Alphaproteobacteria</taxon>
        <taxon>Hyphomicrobiales</taxon>
        <taxon>Beijerinckiaceae</taxon>
        <taxon>Beijerinckia</taxon>
    </lineage>
</organism>
<dbReference type="SUPFAM" id="SSF52540">
    <property type="entry name" value="P-loop containing nucleoside triphosphate hydrolases"/>
    <property type="match status" value="1"/>
</dbReference>
<protein>
    <submittedName>
        <fullName evidence="6">Type II secretion system protein E</fullName>
    </submittedName>
</protein>
<dbReference type="EMBL" id="CP001016">
    <property type="protein sequence ID" value="ACB95218.1"/>
    <property type="molecule type" value="Genomic_DNA"/>
</dbReference>
<dbReference type="Gene3D" id="3.30.300.160">
    <property type="entry name" value="Type II secretion system, protein E, N-terminal domain"/>
    <property type="match status" value="1"/>
</dbReference>
<dbReference type="Gene3D" id="3.40.50.300">
    <property type="entry name" value="P-loop containing nucleotide triphosphate hydrolases"/>
    <property type="match status" value="1"/>
</dbReference>
<name>B2IBD4_BEII9</name>
<reference evidence="7" key="1">
    <citation type="submission" date="2008-03" db="EMBL/GenBank/DDBJ databases">
        <title>Complete sequence of chromosome of Beijerinckia indica subsp. indica ATCC 9039.</title>
        <authorList>
            <consortium name="US DOE Joint Genome Institute"/>
            <person name="Copeland A."/>
            <person name="Lucas S."/>
            <person name="Lapidus A."/>
            <person name="Glavina del Rio T."/>
            <person name="Dalin E."/>
            <person name="Tice H."/>
            <person name="Bruce D."/>
            <person name="Goodwin L."/>
            <person name="Pitluck S."/>
            <person name="LaButti K."/>
            <person name="Schmutz J."/>
            <person name="Larimer F."/>
            <person name="Land M."/>
            <person name="Hauser L."/>
            <person name="Kyrpides N."/>
            <person name="Mikhailova N."/>
            <person name="Dunfield P.F."/>
            <person name="Dedysh S.N."/>
            <person name="Liesack W."/>
            <person name="Saw J.H."/>
            <person name="Alam M."/>
            <person name="Chen Y."/>
            <person name="Murrell J.C."/>
            <person name="Richardson P."/>
        </authorList>
    </citation>
    <scope>NUCLEOTIDE SEQUENCE [LARGE SCALE GENOMIC DNA]</scope>
    <source>
        <strain evidence="7">ATCC 9039 / DSM 1715 / NCIMB 8712</strain>
    </source>
</reference>
<dbReference type="Proteomes" id="UP000001695">
    <property type="component" value="Chromosome"/>
</dbReference>
<feature type="region of interest" description="Disordered" evidence="4">
    <location>
        <begin position="121"/>
        <end position="142"/>
    </location>
</feature>
<keyword evidence="7" id="KW-1185">Reference proteome</keyword>
<dbReference type="FunFam" id="3.40.50.300:FF:000398">
    <property type="entry name" value="Type IV pilus assembly ATPase PilB"/>
    <property type="match status" value="1"/>
</dbReference>
<dbReference type="PANTHER" id="PTHR30258:SF2">
    <property type="entry name" value="COMG OPERON PROTEIN 1"/>
    <property type="match status" value="1"/>
</dbReference>
<dbReference type="KEGG" id="bid:Bind_1586"/>
<dbReference type="GO" id="GO:0005886">
    <property type="term" value="C:plasma membrane"/>
    <property type="evidence" value="ECO:0007669"/>
    <property type="project" value="TreeGrafter"/>
</dbReference>
<feature type="domain" description="Bacterial type II secretion system protein E" evidence="5">
    <location>
        <begin position="353"/>
        <end position="367"/>
    </location>
</feature>
<dbReference type="AlphaFoldDB" id="B2IBD4"/>
<sequence>MKPLMDVDKTSDLALPVSGTDVADGDLTLSIPDEGSDPPRISLAMMQAASSLAGQFSQVFLRESGLFPFRAENGAIWIAAADPNRPEPIDALRLTLAGDIAIATAAREDIETILDLVSTRETETEAQAGDSQSPDVTAEDAESLRDLASGAPVVQALEQIFERAVTWRGTDIHIEPLKRELRVRIRVDGILRLMPVPQNVSARALVSRVKILSGLNIAEHRLPQDGRARMQVRGREFDLRVATMPTMGGEAAILRLLERNSTLVAFGKIGFSPRDEAVLRRQLGRPHGLLIVTGPTGSGKTTTLAASIAEMNDTSRKILTIEDPVEYELPGVSQSQVRSAIGLTFANALRAFLRQDPDVIMVGEIRDGETASIAMQASLTGHLVLSTLHTNSAAAALNRLTDLGIEPFLVASTLTTVVAQRLARNLCPDCKKPAAVTQQDLEEDPRLTAFGFEIGTILHHAVGCERCAHTGYRGRGALFEVLEITDEIRRLILNGADEGIIVQTARTQGMQTMLDDGLARCRLGQTTIDEVFRVVAQS</sequence>
<evidence type="ECO:0000313" key="7">
    <source>
        <dbReference type="Proteomes" id="UP000001695"/>
    </source>
</evidence>
<comment type="similarity">
    <text evidence="1">Belongs to the GSP E family.</text>
</comment>
<dbReference type="SUPFAM" id="SSF160246">
    <property type="entry name" value="EspE N-terminal domain-like"/>
    <property type="match status" value="1"/>
</dbReference>
<dbReference type="InterPro" id="IPR027417">
    <property type="entry name" value="P-loop_NTPase"/>
</dbReference>
<accession>B2IBD4</accession>
<keyword evidence="2" id="KW-0547">Nucleotide-binding</keyword>
<proteinExistence type="inferred from homology"/>
<reference evidence="6 7" key="2">
    <citation type="journal article" date="2010" name="J. Bacteriol.">
        <title>Complete genome sequence of Beijerinckia indica subsp. indica.</title>
        <authorList>
            <person name="Tamas I."/>
            <person name="Dedysh S.N."/>
            <person name="Liesack W."/>
            <person name="Stott M.B."/>
            <person name="Alam M."/>
            <person name="Murrell J.C."/>
            <person name="Dunfield P.F."/>
        </authorList>
    </citation>
    <scope>NUCLEOTIDE SEQUENCE [LARGE SCALE GENOMIC DNA]</scope>
    <source>
        <strain evidence="7">ATCC 9039 / DSM 1715 / NCIMB 8712</strain>
    </source>
</reference>
<evidence type="ECO:0000256" key="2">
    <source>
        <dbReference type="ARBA" id="ARBA00022741"/>
    </source>
</evidence>
<evidence type="ECO:0000256" key="4">
    <source>
        <dbReference type="SAM" id="MobiDB-lite"/>
    </source>
</evidence>
<dbReference type="GO" id="GO:0005524">
    <property type="term" value="F:ATP binding"/>
    <property type="evidence" value="ECO:0007669"/>
    <property type="project" value="UniProtKB-KW"/>
</dbReference>
<evidence type="ECO:0000256" key="3">
    <source>
        <dbReference type="ARBA" id="ARBA00022840"/>
    </source>
</evidence>
<dbReference type="InterPro" id="IPR007831">
    <property type="entry name" value="T2SS_GspE_N"/>
</dbReference>
<dbReference type="PANTHER" id="PTHR30258">
    <property type="entry name" value="TYPE II SECRETION SYSTEM PROTEIN GSPE-RELATED"/>
    <property type="match status" value="1"/>
</dbReference>
<dbReference type="Pfam" id="PF05157">
    <property type="entry name" value="MshEN"/>
    <property type="match status" value="1"/>
</dbReference>
<dbReference type="CDD" id="cd01129">
    <property type="entry name" value="PulE-GspE-like"/>
    <property type="match status" value="1"/>
</dbReference>
<dbReference type="OrthoDB" id="9804785at2"/>
<gene>
    <name evidence="6" type="ordered locus">Bind_1586</name>
</gene>
<dbReference type="GO" id="GO:0016887">
    <property type="term" value="F:ATP hydrolysis activity"/>
    <property type="evidence" value="ECO:0007669"/>
    <property type="project" value="TreeGrafter"/>
</dbReference>
<keyword evidence="3" id="KW-0067">ATP-binding</keyword>
<evidence type="ECO:0000259" key="5">
    <source>
        <dbReference type="PROSITE" id="PS00662"/>
    </source>
</evidence>
<dbReference type="InterPro" id="IPR037257">
    <property type="entry name" value="T2SS_E_N_sf"/>
</dbReference>
<dbReference type="Pfam" id="PF00437">
    <property type="entry name" value="T2SSE"/>
    <property type="match status" value="1"/>
</dbReference>
<dbReference type="STRING" id="395963.Bind_1586"/>
<evidence type="ECO:0000313" key="6">
    <source>
        <dbReference type="EMBL" id="ACB95218.1"/>
    </source>
</evidence>
<evidence type="ECO:0000256" key="1">
    <source>
        <dbReference type="ARBA" id="ARBA00006611"/>
    </source>
</evidence>